<keyword evidence="1" id="KW-0677">Repeat</keyword>
<dbReference type="PROSITE" id="PS51462">
    <property type="entry name" value="NUDIX"/>
    <property type="match status" value="1"/>
</dbReference>
<dbReference type="EMBL" id="LFJN01000016">
    <property type="protein sequence ID" value="KPI38952.1"/>
    <property type="molecule type" value="Genomic_DNA"/>
</dbReference>
<feature type="compositionally biased region" description="Polar residues" evidence="5">
    <location>
        <begin position="530"/>
        <end position="544"/>
    </location>
</feature>
<dbReference type="InterPro" id="IPR050825">
    <property type="entry name" value="RBM42_RBP45_47-like"/>
</dbReference>
<dbReference type="Gene3D" id="3.90.79.10">
    <property type="entry name" value="Nucleoside Triphosphate Pyrophosphohydrolase"/>
    <property type="match status" value="1"/>
</dbReference>
<dbReference type="RefSeq" id="XP_017998915.1">
    <property type="nucleotide sequence ID" value="XM_018144686.1"/>
</dbReference>
<proteinExistence type="predicted"/>
<dbReference type="Gene3D" id="3.40.630.30">
    <property type="match status" value="1"/>
</dbReference>
<dbReference type="Gene3D" id="3.30.70.330">
    <property type="match status" value="3"/>
</dbReference>
<feature type="region of interest" description="Disordered" evidence="5">
    <location>
        <begin position="1749"/>
        <end position="1801"/>
    </location>
</feature>
<dbReference type="InterPro" id="IPR020476">
    <property type="entry name" value="Nudix_hydrolase"/>
</dbReference>
<feature type="compositionally biased region" description="Low complexity" evidence="5">
    <location>
        <begin position="1429"/>
        <end position="1446"/>
    </location>
</feature>
<dbReference type="InterPro" id="IPR012677">
    <property type="entry name" value="Nucleotide-bd_a/b_plait_sf"/>
</dbReference>
<feature type="compositionally biased region" description="Polar residues" evidence="5">
    <location>
        <begin position="234"/>
        <end position="253"/>
    </location>
</feature>
<dbReference type="PANTHER" id="PTHR47640:SF10">
    <property type="entry name" value="TRNA SELENOCYSTEINE 1-ASSOCIATED PROTEIN 1-RELATED"/>
    <property type="match status" value="1"/>
</dbReference>
<keyword evidence="3 4" id="KW-0694">RNA-binding</keyword>
<organism evidence="9 10">
    <name type="scientific">Cyphellophora attinorum</name>
    <dbReference type="NCBI Taxonomy" id="1664694"/>
    <lineage>
        <taxon>Eukaryota</taxon>
        <taxon>Fungi</taxon>
        <taxon>Dikarya</taxon>
        <taxon>Ascomycota</taxon>
        <taxon>Pezizomycotina</taxon>
        <taxon>Eurotiomycetes</taxon>
        <taxon>Chaetothyriomycetidae</taxon>
        <taxon>Chaetothyriales</taxon>
        <taxon>Cyphellophoraceae</taxon>
        <taxon>Cyphellophora</taxon>
    </lineage>
</organism>
<dbReference type="SMART" id="SM00360">
    <property type="entry name" value="RRM"/>
    <property type="match status" value="3"/>
</dbReference>
<sequence>MDLGGSATALVLQAPFPLSPPPPSSDPRVGVGVFVYHRATRQFLLGQRLGSAGHGTWGLPGGHLEFAESFEECAARELYEETGLDVGAGEFGAMKFLTATNSVMDVKTNEKAGKHYATIFMEVEVFGSASQPPTARVMDPDKCRQWQWLSWELFERNVLAERSWVLYGSESISQQMSMMRFFQPLHDLLLQRPNIRVGVSEQEKDLAQWPSGTTRQTSQIPTGPRFNRDLRDGQNVSRGSWQTGPHSNSSWSWTVPEYNSTKSQQSIITSIGGGPGYAPTGPKSRSSLPPYRCNAPDLSSASVNNRVAKLPLISPHHSGASIAFDSSAVEYQGTDKNVHVTVPTYETRPTIASLSATTQFRDSCGLGARSNQHRQERQHATTSLAPREGVQTTFSPAPYCVSANYHYQSVLPLRQVSTYHPNLNHSKTPRNFQCRTKRTSNMAPNIRAWPSYSLNHPAGDENVVSTRSVWTANNPSERPVFNDQSYGRPTRKPNQPAVLSNKSPNTRFSIVQGAQSPSIEKPPPAREASPHSNMNQEQGLDRVSNSSHINVETSAAESASIEPNIDSVTVFSSYTAPPASTTTHTFDVAKQKRTLEESNTSLPPEINAVPGCLVVSDIYEWENSDKAVEDSQSERISVSPPPSRTQETHAEERSIYAKNLEVAVNHSTPIPLPDLQTPTVLVVLKVPIEDHWTPRLHLKRSNARATPRLERSPLSPEAQLSLNARQREDETEDQILKRLQKPAMQRVNQRNRDKLEDKHATTAVGLLHTLRKQMSLAKEAEIREKVAYYKRLGESPTLWTIDQIKEVEIRKFGPDLDEVDEAAEMKRVMGFATFGKQANKAYGPITSTWATTEEFEVQQAQAKKNRSSKRNSRWATNSEVRAERIEKDSNAWGSIGLGDISTESGDSAEDAVRGDADPGLAGYDGKLTAPPIEWNMRPRMKASKVNTSSANAGEELDKMFRLQYPASFPTIPTAYVSNVDFHPDGITMKPRTHFINASNIGMYYDQLDSKQADDDSNAADFAQALKGVCQPSEEQLDLERQSSDFLKNIKTEIGLSETSEIYSHRYRALVAKADGLDGGMSTPATAANPKISTPFASQQVRSPKLNIYLRPATQADLRQVTDIYNHYVQHSTYPTDLETISVADMQETLDESVDRKLPFIVAVEKQVRRSRRRYRTPRARADTHPIQNTNPGYQALVAEENIVGYAYAQDWVAHQCCERLTAEMEIYVKHSERLLGVGTTLMDKMLQICDRGHLLKGDHEFVCVPEKAHCYSEGGARDLHKVYICLRTWTHPQATPDFERSIKKSDREDAVGLWLKAWLESWGFEQEGRLKQVGARNGRYIDTLQFGRSTMYAPIEGEIPDALPVPFVTTRHSLDVAYHGLRSYGNNFPGNGQEQPNSAQIPGGQDPGAPGQINTSGAPPMQFPTADSQGQGMPQAPGQPGTPGEQKTTLWMGELEPWIDENFVRNLWFQMGEQVSVKMIRDKFSGSNAGYCFVDFSSPAAAQKSLGLNGTLMPNTQRPFKLNWASGGGLADRRDDRSPEYSIFVGDLGPEVNEYVLVSLFQSRFPSCKSAKIMTDPLSGMSRGYGFVRFSDEQDQQRALTEMQGVYCGNRPMRISTATPKNKGGPGGMPGGMNHMMGGGQQSQQQHMGYPPQMGGPPMQQGFYGGGPQPMNQFTDPNNTTVFVGGLSGYVTEDELRSFFQGFGEITYVKIPPGKGCGFVQFVQRHAAEMAINQMQGYPIGNSRVRLSWGRSQNNSGPAGTPYRPAPPPPMFGAPQMGGGMPPNNPYGNYYKPAFTKTKKR</sequence>
<dbReference type="FunFam" id="3.30.70.330:FF:000065">
    <property type="entry name" value="mRNA binding post-transcriptional regulator"/>
    <property type="match status" value="1"/>
</dbReference>
<dbReference type="GeneID" id="28736566"/>
<dbReference type="FunFam" id="3.90.79.10:FF:000060">
    <property type="entry name" value="Nudix hydrolase 1"/>
    <property type="match status" value="1"/>
</dbReference>
<dbReference type="CDD" id="cd12611">
    <property type="entry name" value="RRM1_NGR1_NAM8_like"/>
    <property type="match status" value="1"/>
</dbReference>
<evidence type="ECO:0000256" key="5">
    <source>
        <dbReference type="SAM" id="MobiDB-lite"/>
    </source>
</evidence>
<keyword evidence="10" id="KW-1185">Reference proteome</keyword>
<dbReference type="InterPro" id="IPR015797">
    <property type="entry name" value="NUDIX_hydrolase-like_dom_sf"/>
</dbReference>
<keyword evidence="2" id="KW-0378">Hydrolase</keyword>
<feature type="compositionally biased region" description="Polar residues" evidence="5">
    <location>
        <begin position="497"/>
        <end position="518"/>
    </location>
</feature>
<dbReference type="InterPro" id="IPR016181">
    <property type="entry name" value="Acyl_CoA_acyltransferase"/>
</dbReference>
<dbReference type="CDD" id="cd12346">
    <property type="entry name" value="RRM3_NGR1_NAM8_like"/>
    <property type="match status" value="1"/>
</dbReference>
<protein>
    <submittedName>
        <fullName evidence="9">Putative RNA-binding protein</fullName>
    </submittedName>
</protein>
<dbReference type="FunFam" id="3.30.70.330:FF:000222">
    <property type="entry name" value="mRNA binding post-transcriptional regulator"/>
    <property type="match status" value="1"/>
</dbReference>
<feature type="compositionally biased region" description="Polar residues" evidence="5">
    <location>
        <begin position="210"/>
        <end position="221"/>
    </location>
</feature>
<feature type="compositionally biased region" description="Polar residues" evidence="5">
    <location>
        <begin position="1385"/>
        <end position="1400"/>
    </location>
</feature>
<evidence type="ECO:0000313" key="10">
    <source>
        <dbReference type="Proteomes" id="UP000038010"/>
    </source>
</evidence>
<dbReference type="GO" id="GO:0006376">
    <property type="term" value="P:mRNA splice site recognition"/>
    <property type="evidence" value="ECO:0007669"/>
    <property type="project" value="TreeGrafter"/>
</dbReference>
<dbReference type="SUPFAM" id="SSF55811">
    <property type="entry name" value="Nudix"/>
    <property type="match status" value="1"/>
</dbReference>
<name>A0A0N1NXS1_9EURO</name>
<evidence type="ECO:0000256" key="2">
    <source>
        <dbReference type="ARBA" id="ARBA00022801"/>
    </source>
</evidence>
<dbReference type="STRING" id="1664694.A0A0N1NXS1"/>
<dbReference type="OrthoDB" id="446113at2759"/>
<dbReference type="PANTHER" id="PTHR47640">
    <property type="entry name" value="TRNA SELENOCYSTEINE 1-ASSOCIATED PROTEIN 1-RELATED-RELATED"/>
    <property type="match status" value="1"/>
</dbReference>
<feature type="region of interest" description="Disordered" evidence="5">
    <location>
        <begin position="902"/>
        <end position="924"/>
    </location>
</feature>
<dbReference type="InterPro" id="IPR020084">
    <property type="entry name" value="NUDIX_hydrolase_CS"/>
</dbReference>
<dbReference type="GO" id="GO:0003729">
    <property type="term" value="F:mRNA binding"/>
    <property type="evidence" value="ECO:0007669"/>
    <property type="project" value="InterPro"/>
</dbReference>
<dbReference type="GO" id="GO:0016787">
    <property type="term" value="F:hydrolase activity"/>
    <property type="evidence" value="ECO:0007669"/>
    <property type="project" value="UniProtKB-KW"/>
</dbReference>
<feature type="region of interest" description="Disordered" evidence="5">
    <location>
        <begin position="860"/>
        <end position="880"/>
    </location>
</feature>
<dbReference type="FunFam" id="3.30.70.330:FF:000227">
    <property type="entry name" value="mRNA binding post-transcriptional regulator"/>
    <property type="match status" value="1"/>
</dbReference>
<dbReference type="GO" id="GO:0005829">
    <property type="term" value="C:cytosol"/>
    <property type="evidence" value="ECO:0007669"/>
    <property type="project" value="TreeGrafter"/>
</dbReference>
<dbReference type="Pfam" id="PF00076">
    <property type="entry name" value="RRM_1"/>
    <property type="match status" value="3"/>
</dbReference>
<dbReference type="InterPro" id="IPR000086">
    <property type="entry name" value="NUDIX_hydrolase_dom"/>
</dbReference>
<evidence type="ECO:0000256" key="3">
    <source>
        <dbReference type="ARBA" id="ARBA00022884"/>
    </source>
</evidence>
<dbReference type="InterPro" id="IPR000182">
    <property type="entry name" value="GNAT_dom"/>
</dbReference>
<evidence type="ECO:0000313" key="9">
    <source>
        <dbReference type="EMBL" id="KPI38952.1"/>
    </source>
</evidence>
<evidence type="ECO:0000259" key="6">
    <source>
        <dbReference type="PROSITE" id="PS50102"/>
    </source>
</evidence>
<dbReference type="Proteomes" id="UP000038010">
    <property type="component" value="Unassembled WGS sequence"/>
</dbReference>
<feature type="domain" description="RRM" evidence="6">
    <location>
        <begin position="1448"/>
        <end position="1527"/>
    </location>
</feature>
<feature type="region of interest" description="Disordered" evidence="5">
    <location>
        <begin position="1385"/>
        <end position="1447"/>
    </location>
</feature>
<dbReference type="PROSITE" id="PS00893">
    <property type="entry name" value="NUDIX_BOX"/>
    <property type="match status" value="1"/>
</dbReference>
<gene>
    <name evidence="9" type="ORF">AB675_4540</name>
</gene>
<dbReference type="VEuPathDB" id="FungiDB:AB675_4540"/>
<dbReference type="SUPFAM" id="SSF55729">
    <property type="entry name" value="Acyl-CoA N-acyltransferases (Nat)"/>
    <property type="match status" value="1"/>
</dbReference>
<accession>A0A0N1NXS1</accession>
<dbReference type="Pfam" id="PF00293">
    <property type="entry name" value="NUDIX"/>
    <property type="match status" value="1"/>
</dbReference>
<comment type="caution">
    <text evidence="9">The sequence shown here is derived from an EMBL/GenBank/DDBJ whole genome shotgun (WGS) entry which is preliminary data.</text>
</comment>
<feature type="compositionally biased region" description="Polar residues" evidence="5">
    <location>
        <begin position="470"/>
        <end position="487"/>
    </location>
</feature>
<evidence type="ECO:0000256" key="1">
    <source>
        <dbReference type="ARBA" id="ARBA00022737"/>
    </source>
</evidence>
<feature type="compositionally biased region" description="Basic residues" evidence="5">
    <location>
        <begin position="863"/>
        <end position="872"/>
    </location>
</feature>
<evidence type="ECO:0000256" key="4">
    <source>
        <dbReference type="PROSITE-ProRule" id="PRU00176"/>
    </source>
</evidence>
<feature type="region of interest" description="Disordered" evidence="5">
    <location>
        <begin position="1612"/>
        <end position="1632"/>
    </location>
</feature>
<evidence type="ECO:0000259" key="7">
    <source>
        <dbReference type="PROSITE" id="PS51186"/>
    </source>
</evidence>
<reference evidence="9 10" key="1">
    <citation type="submission" date="2015-06" db="EMBL/GenBank/DDBJ databases">
        <title>Draft genome of the ant-associated black yeast Phialophora attae CBS 131958.</title>
        <authorList>
            <person name="Moreno L.F."/>
            <person name="Stielow B.J."/>
            <person name="de Hoog S."/>
            <person name="Vicente V.A."/>
            <person name="Weiss V.A."/>
            <person name="de Vries M."/>
            <person name="Cruz L.M."/>
            <person name="Souza E.M."/>
        </authorList>
    </citation>
    <scope>NUCLEOTIDE SEQUENCE [LARGE SCALE GENOMIC DNA]</scope>
    <source>
        <strain evidence="9 10">CBS 131958</strain>
    </source>
</reference>
<feature type="region of interest" description="Disordered" evidence="5">
    <location>
        <begin position="625"/>
        <end position="651"/>
    </location>
</feature>
<dbReference type="PROSITE" id="PS50102">
    <property type="entry name" value="RRM"/>
    <property type="match status" value="3"/>
</dbReference>
<feature type="region of interest" description="Disordered" evidence="5">
    <location>
        <begin position="470"/>
        <end position="544"/>
    </location>
</feature>
<dbReference type="PROSITE" id="PS51186">
    <property type="entry name" value="GNAT"/>
    <property type="match status" value="1"/>
</dbReference>
<dbReference type="SUPFAM" id="SSF54928">
    <property type="entry name" value="RNA-binding domain, RBD"/>
    <property type="match status" value="2"/>
</dbReference>
<dbReference type="GO" id="GO:0016747">
    <property type="term" value="F:acyltransferase activity, transferring groups other than amino-acyl groups"/>
    <property type="evidence" value="ECO:0007669"/>
    <property type="project" value="InterPro"/>
</dbReference>
<feature type="domain" description="N-acetyltransferase" evidence="7">
    <location>
        <begin position="1147"/>
        <end position="1345"/>
    </location>
</feature>
<evidence type="ECO:0000259" key="8">
    <source>
        <dbReference type="PROSITE" id="PS51462"/>
    </source>
</evidence>
<feature type="domain" description="RRM" evidence="6">
    <location>
        <begin position="1541"/>
        <end position="1620"/>
    </location>
</feature>
<feature type="region of interest" description="Disordered" evidence="5">
    <location>
        <begin position="204"/>
        <end position="253"/>
    </location>
</feature>
<feature type="domain" description="RRM" evidence="6">
    <location>
        <begin position="1680"/>
        <end position="1752"/>
    </location>
</feature>
<dbReference type="InterPro" id="IPR000504">
    <property type="entry name" value="RRM_dom"/>
</dbReference>
<dbReference type="InterPro" id="IPR035979">
    <property type="entry name" value="RBD_domain_sf"/>
</dbReference>
<feature type="domain" description="Nudix hydrolase" evidence="8">
    <location>
        <begin position="26"/>
        <end position="172"/>
    </location>
</feature>
<dbReference type="CDD" id="cd04678">
    <property type="entry name" value="NUDIX_MTH2_Nudt15"/>
    <property type="match status" value="1"/>
</dbReference>
<dbReference type="PRINTS" id="PR00502">
    <property type="entry name" value="NUDIXFAMILY"/>
</dbReference>
<dbReference type="CDD" id="cd12613">
    <property type="entry name" value="RRM2_NGR1_NAM8_like"/>
    <property type="match status" value="1"/>
</dbReference>
<feature type="region of interest" description="Disordered" evidence="5">
    <location>
        <begin position="268"/>
        <end position="289"/>
    </location>
</feature>